<keyword evidence="10" id="KW-1133">Transmembrane helix</keyword>
<keyword evidence="10" id="KW-0812">Transmembrane</keyword>
<evidence type="ECO:0000256" key="2">
    <source>
        <dbReference type="ARBA" id="ARBA00022670"/>
    </source>
</evidence>
<feature type="binding site" evidence="9">
    <location>
        <position position="277"/>
    </location>
    <ligand>
        <name>Zn(2+)</name>
        <dbReference type="ChEBI" id="CHEBI:29105"/>
        <label>2</label>
        <note>catalytic</note>
    </ligand>
</feature>
<comment type="cofactor">
    <cofactor evidence="9">
        <name>Zn(2+)</name>
        <dbReference type="ChEBI" id="CHEBI:29105"/>
    </cofactor>
    <text evidence="9">Binds 2 Zn(2+) ions per subunit.</text>
</comment>
<dbReference type="InterPro" id="IPR036365">
    <property type="entry name" value="PGBD-like_sf"/>
</dbReference>
<feature type="binding site" evidence="9">
    <location>
        <position position="225"/>
    </location>
    <ligand>
        <name>Ca(2+)</name>
        <dbReference type="ChEBI" id="CHEBI:29108"/>
        <label>3</label>
    </ligand>
</feature>
<comment type="similarity">
    <text evidence="1">Belongs to the peptidase M10A family. Matrix metalloproteinases (MMPs) subfamily.</text>
</comment>
<dbReference type="PRINTS" id="PR00138">
    <property type="entry name" value="MATRIXIN"/>
</dbReference>
<name>A0AAN9JXF0_CANGL</name>
<feature type="binding site" evidence="9">
    <location>
        <position position="250"/>
    </location>
    <ligand>
        <name>Ca(2+)</name>
        <dbReference type="ChEBI" id="CHEBI:29108"/>
        <label>1</label>
    </ligand>
</feature>
<dbReference type="GO" id="GO:0031012">
    <property type="term" value="C:extracellular matrix"/>
    <property type="evidence" value="ECO:0007669"/>
    <property type="project" value="InterPro"/>
</dbReference>
<dbReference type="GO" id="GO:0008270">
    <property type="term" value="F:zinc ion binding"/>
    <property type="evidence" value="ECO:0007669"/>
    <property type="project" value="InterPro"/>
</dbReference>
<keyword evidence="3 9" id="KW-0479">Metal-binding</keyword>
<feature type="binding site" description="in inhibited form" evidence="9">
    <location>
        <position position="139"/>
    </location>
    <ligand>
        <name>Zn(2+)</name>
        <dbReference type="ChEBI" id="CHEBI:29105"/>
        <label>2</label>
        <note>catalytic</note>
    </ligand>
</feature>
<keyword evidence="6 9" id="KW-0862">Zinc</keyword>
<dbReference type="GO" id="GO:0030574">
    <property type="term" value="P:collagen catabolic process"/>
    <property type="evidence" value="ECO:0007669"/>
    <property type="project" value="TreeGrafter"/>
</dbReference>
<feature type="binding site" evidence="9">
    <location>
        <position position="215"/>
    </location>
    <ligand>
        <name>Ca(2+)</name>
        <dbReference type="ChEBI" id="CHEBI:29108"/>
        <label>2</label>
    </ligand>
</feature>
<sequence>MRSRTVRSYMFLLILLPSIFVDVSVSISFAPVIGLVSKGRQIPLWLRNIKANKWIFSIWNKLKSLFKDPKVGDIAQGVSQIKDYLDLFGYLNSTLHSNFTNNFTQDVQSAINVCQKNFNLKVTGQLDQDTYRIMSQPRCGVPDIINGTTTMNSGKSNTTSFRPWWKMGEKRLTYAFNPQNNVTDSIKFLFQDAFNRWSKVTSLNFSETTSFNASDIKILFVTFDGKGGTVGGADTNYSSHVGDIYLDSEEEWVLPSENLSEDGDVDLESVAMHQIGHILGLGHSSVVEAVMYPNVLTVKKTELAYDDLQRTQQIYGSRESADKSSVAGDRLGCNLVLPLVAGFAFMLFIGFFSSPFSTFV</sequence>
<dbReference type="GO" id="GO:0030198">
    <property type="term" value="P:extracellular matrix organization"/>
    <property type="evidence" value="ECO:0007669"/>
    <property type="project" value="TreeGrafter"/>
</dbReference>
<feature type="binding site" evidence="9">
    <location>
        <position position="250"/>
    </location>
    <ligand>
        <name>Ca(2+)</name>
        <dbReference type="ChEBI" id="CHEBI:29108"/>
        <label>3</label>
    </ligand>
</feature>
<dbReference type="SUPFAM" id="SSF47090">
    <property type="entry name" value="PGBD-like"/>
    <property type="match status" value="1"/>
</dbReference>
<evidence type="ECO:0000256" key="7">
    <source>
        <dbReference type="ARBA" id="ARBA00023049"/>
    </source>
</evidence>
<organism evidence="12 13">
    <name type="scientific">Canavalia gladiata</name>
    <name type="common">Sword bean</name>
    <name type="synonym">Dolichos gladiatus</name>
    <dbReference type="NCBI Taxonomy" id="3824"/>
    <lineage>
        <taxon>Eukaryota</taxon>
        <taxon>Viridiplantae</taxon>
        <taxon>Streptophyta</taxon>
        <taxon>Embryophyta</taxon>
        <taxon>Tracheophyta</taxon>
        <taxon>Spermatophyta</taxon>
        <taxon>Magnoliopsida</taxon>
        <taxon>eudicotyledons</taxon>
        <taxon>Gunneridae</taxon>
        <taxon>Pentapetalae</taxon>
        <taxon>rosids</taxon>
        <taxon>fabids</taxon>
        <taxon>Fabales</taxon>
        <taxon>Fabaceae</taxon>
        <taxon>Papilionoideae</taxon>
        <taxon>50 kb inversion clade</taxon>
        <taxon>NPAAA clade</taxon>
        <taxon>indigoferoid/millettioid clade</taxon>
        <taxon>Phaseoleae</taxon>
        <taxon>Canavalia</taxon>
    </lineage>
</organism>
<dbReference type="PANTHER" id="PTHR10201">
    <property type="entry name" value="MATRIX METALLOPROTEINASE"/>
    <property type="match status" value="1"/>
</dbReference>
<keyword evidence="8" id="KW-0865">Zymogen</keyword>
<feature type="binding site" evidence="9">
    <location>
        <position position="291"/>
    </location>
    <ligand>
        <name>Zn(2+)</name>
        <dbReference type="ChEBI" id="CHEBI:29105"/>
        <label>2</label>
        <note>catalytic</note>
    </ligand>
</feature>
<accession>A0AAN9JXF0</accession>
<feature type="binding site" evidence="9">
    <location>
        <position position="224"/>
    </location>
    <ligand>
        <name>Ca(2+)</name>
        <dbReference type="ChEBI" id="CHEBI:29108"/>
        <label>3</label>
    </ligand>
</feature>
<feature type="binding site" evidence="9">
    <location>
        <position position="247"/>
    </location>
    <ligand>
        <name>Ca(2+)</name>
        <dbReference type="ChEBI" id="CHEBI:29108"/>
        <label>3</label>
    </ligand>
</feature>
<feature type="binding site" evidence="9">
    <location>
        <position position="273"/>
    </location>
    <ligand>
        <name>Zn(2+)</name>
        <dbReference type="ChEBI" id="CHEBI:29105"/>
        <label>2</label>
        <note>catalytic</note>
    </ligand>
</feature>
<evidence type="ECO:0000256" key="4">
    <source>
        <dbReference type="ARBA" id="ARBA00022729"/>
    </source>
</evidence>
<evidence type="ECO:0000256" key="5">
    <source>
        <dbReference type="ARBA" id="ARBA00022801"/>
    </source>
</evidence>
<evidence type="ECO:0000256" key="10">
    <source>
        <dbReference type="SAM" id="Phobius"/>
    </source>
</evidence>
<dbReference type="EMBL" id="JAYMYQ010000010">
    <property type="protein sequence ID" value="KAK7307185.1"/>
    <property type="molecule type" value="Genomic_DNA"/>
</dbReference>
<proteinExistence type="inferred from homology"/>
<keyword evidence="5" id="KW-0378">Hydrolase</keyword>
<keyword evidence="10" id="KW-0472">Membrane</keyword>
<evidence type="ECO:0000256" key="8">
    <source>
        <dbReference type="ARBA" id="ARBA00023145"/>
    </source>
</evidence>
<dbReference type="SMART" id="SM00235">
    <property type="entry name" value="ZnMc"/>
    <property type="match status" value="1"/>
</dbReference>
<dbReference type="InterPro" id="IPR002477">
    <property type="entry name" value="Peptidoglycan-bd-like"/>
</dbReference>
<evidence type="ECO:0000256" key="6">
    <source>
        <dbReference type="ARBA" id="ARBA00022833"/>
    </source>
</evidence>
<keyword evidence="4" id="KW-0732">Signal</keyword>
<dbReference type="Pfam" id="PF00413">
    <property type="entry name" value="Peptidase_M10"/>
    <property type="match status" value="1"/>
</dbReference>
<evidence type="ECO:0000256" key="3">
    <source>
        <dbReference type="ARBA" id="ARBA00022723"/>
    </source>
</evidence>
<dbReference type="InterPro" id="IPR006026">
    <property type="entry name" value="Peptidase_Metallo"/>
</dbReference>
<comment type="cofactor">
    <cofactor evidence="9">
        <name>Ca(2+)</name>
        <dbReference type="ChEBI" id="CHEBI:29108"/>
    </cofactor>
    <text evidence="9">Can bind about 5 Ca(2+) ions per subunit.</text>
</comment>
<dbReference type="GO" id="GO:0006508">
    <property type="term" value="P:proteolysis"/>
    <property type="evidence" value="ECO:0007669"/>
    <property type="project" value="UniProtKB-KW"/>
</dbReference>
<dbReference type="InterPro" id="IPR021158">
    <property type="entry name" value="Pept_M10A_Zn_BS"/>
</dbReference>
<keyword evidence="9" id="KW-0106">Calcium</keyword>
<dbReference type="InterPro" id="IPR024079">
    <property type="entry name" value="MetalloPept_cat_dom_sf"/>
</dbReference>
<feature type="binding site" evidence="9">
    <location>
        <position position="283"/>
    </location>
    <ligand>
        <name>Zn(2+)</name>
        <dbReference type="ChEBI" id="CHEBI:29105"/>
        <label>2</label>
        <note>catalytic</note>
    </ligand>
</feature>
<dbReference type="Proteomes" id="UP001367508">
    <property type="component" value="Unassembled WGS sequence"/>
</dbReference>
<evidence type="ECO:0000313" key="13">
    <source>
        <dbReference type="Proteomes" id="UP001367508"/>
    </source>
</evidence>
<dbReference type="Pfam" id="PF01471">
    <property type="entry name" value="PG_binding_1"/>
    <property type="match status" value="1"/>
</dbReference>
<evidence type="ECO:0000259" key="11">
    <source>
        <dbReference type="SMART" id="SM00235"/>
    </source>
</evidence>
<comment type="caution">
    <text evidence="12">The sequence shown here is derived from an EMBL/GenBank/DDBJ whole genome shotgun (WGS) entry which is preliminary data.</text>
</comment>
<dbReference type="InterPro" id="IPR021190">
    <property type="entry name" value="Pept_M10A"/>
</dbReference>
<keyword evidence="13" id="KW-1185">Reference proteome</keyword>
<keyword evidence="7" id="KW-0482">Metalloprotease</keyword>
<dbReference type="AlphaFoldDB" id="A0AAN9JXF0"/>
<evidence type="ECO:0000256" key="9">
    <source>
        <dbReference type="PIRSR" id="PIRSR621190-2"/>
    </source>
</evidence>
<feature type="domain" description="Peptidase metallopeptidase" evidence="11">
    <location>
        <begin position="161"/>
        <end position="317"/>
    </location>
</feature>
<gene>
    <name evidence="12" type="ORF">VNO77_40015</name>
</gene>
<feature type="binding site" evidence="9">
    <location>
        <position position="243"/>
    </location>
    <ligand>
        <name>Ca(2+)</name>
        <dbReference type="ChEBI" id="CHEBI:29108"/>
        <label>2</label>
    </ligand>
</feature>
<protein>
    <recommendedName>
        <fullName evidence="11">Peptidase metallopeptidase domain-containing protein</fullName>
    </recommendedName>
</protein>
<reference evidence="12 13" key="1">
    <citation type="submission" date="2024-01" db="EMBL/GenBank/DDBJ databases">
        <title>The genomes of 5 underutilized Papilionoideae crops provide insights into root nodulation and disease resistanc.</title>
        <authorList>
            <person name="Jiang F."/>
        </authorList>
    </citation>
    <scope>NUCLEOTIDE SEQUENCE [LARGE SCALE GENOMIC DNA]</scope>
    <source>
        <strain evidence="12">LVBAO_FW01</strain>
        <tissue evidence="12">Leaves</tissue>
    </source>
</reference>
<dbReference type="GO" id="GO:0004222">
    <property type="term" value="F:metalloendopeptidase activity"/>
    <property type="evidence" value="ECO:0007669"/>
    <property type="project" value="InterPro"/>
</dbReference>
<dbReference type="PROSITE" id="PS00546">
    <property type="entry name" value="CYSTEINE_SWITCH"/>
    <property type="match status" value="1"/>
</dbReference>
<dbReference type="InterPro" id="IPR001818">
    <property type="entry name" value="Pept_M10_metallopeptidase"/>
</dbReference>
<feature type="transmembrane region" description="Helical" evidence="10">
    <location>
        <begin position="335"/>
        <end position="356"/>
    </location>
</feature>
<evidence type="ECO:0000313" key="12">
    <source>
        <dbReference type="EMBL" id="KAK7307185.1"/>
    </source>
</evidence>
<dbReference type="SUPFAM" id="SSF55486">
    <property type="entry name" value="Metalloproteases ('zincins'), catalytic domain"/>
    <property type="match status" value="1"/>
</dbReference>
<keyword evidence="2" id="KW-0645">Protease</keyword>
<dbReference type="PANTHER" id="PTHR10201:SF258">
    <property type="entry name" value="MATRIX METALLOPROTEINASE"/>
    <property type="match status" value="1"/>
</dbReference>
<dbReference type="Gene3D" id="3.40.390.10">
    <property type="entry name" value="Collagenase (Catalytic Domain)"/>
    <property type="match status" value="1"/>
</dbReference>
<evidence type="ECO:0000256" key="1">
    <source>
        <dbReference type="ARBA" id="ARBA00009614"/>
    </source>
</evidence>